<dbReference type="Proteomes" id="UP000049855">
    <property type="component" value="Unassembled WGS sequence"/>
</dbReference>
<dbReference type="AlphaFoldDB" id="A0A0U1L361"/>
<organism evidence="1 2">
    <name type="scientific">Sporomusa ovata</name>
    <dbReference type="NCBI Taxonomy" id="2378"/>
    <lineage>
        <taxon>Bacteria</taxon>
        <taxon>Bacillati</taxon>
        <taxon>Bacillota</taxon>
        <taxon>Negativicutes</taxon>
        <taxon>Selenomonadales</taxon>
        <taxon>Sporomusaceae</taxon>
        <taxon>Sporomusa</taxon>
    </lineage>
</organism>
<name>A0A0U1L361_9FIRM</name>
<accession>A0A0U1L361</accession>
<dbReference type="EMBL" id="CTRP01000014">
    <property type="protein sequence ID" value="CQR74131.1"/>
    <property type="molecule type" value="Genomic_DNA"/>
</dbReference>
<evidence type="ECO:0000313" key="1">
    <source>
        <dbReference type="EMBL" id="CQR74131.1"/>
    </source>
</evidence>
<gene>
    <name evidence="1" type="ORF">SpAn4DRAFT_0593</name>
</gene>
<keyword evidence="2" id="KW-1185">Reference proteome</keyword>
<proteinExistence type="predicted"/>
<sequence>MPALTEIKPLMSEKGVYKGLRIFKGWSRDIAAMHTAMSPKTIERIEKGKDPTKDQVLMMDRAYGCGGQLVDYWLGRLKLSSGNVRQVNNISVVRSIPDTQGSKRFNPWKPINLILGAYFIYEFLKGVW</sequence>
<dbReference type="Pfam" id="PF13560">
    <property type="entry name" value="HTH_31"/>
    <property type="match status" value="1"/>
</dbReference>
<reference evidence="2" key="1">
    <citation type="submission" date="2015-03" db="EMBL/GenBank/DDBJ databases">
        <authorList>
            <person name="Nijsse Bart"/>
        </authorList>
    </citation>
    <scope>NUCLEOTIDE SEQUENCE [LARGE SCALE GENOMIC DNA]</scope>
</reference>
<dbReference type="GO" id="GO:0003677">
    <property type="term" value="F:DNA binding"/>
    <property type="evidence" value="ECO:0007669"/>
    <property type="project" value="InterPro"/>
</dbReference>
<dbReference type="CDD" id="cd00093">
    <property type="entry name" value="HTH_XRE"/>
    <property type="match status" value="1"/>
</dbReference>
<dbReference type="InterPro" id="IPR001387">
    <property type="entry name" value="Cro/C1-type_HTH"/>
</dbReference>
<dbReference type="InterPro" id="IPR010982">
    <property type="entry name" value="Lambda_DNA-bd_dom_sf"/>
</dbReference>
<protein>
    <submittedName>
        <fullName evidence="1">Uncharacterized protein</fullName>
    </submittedName>
</protein>
<evidence type="ECO:0000313" key="2">
    <source>
        <dbReference type="Proteomes" id="UP000049855"/>
    </source>
</evidence>
<dbReference type="SUPFAM" id="SSF47413">
    <property type="entry name" value="lambda repressor-like DNA-binding domains"/>
    <property type="match status" value="1"/>
</dbReference>
<dbReference type="RefSeq" id="WP_021170140.1">
    <property type="nucleotide sequence ID" value="NZ_CTRP01000014.1"/>
</dbReference>